<evidence type="ECO:0000256" key="1">
    <source>
        <dbReference type="SAM" id="MobiDB-lite"/>
    </source>
</evidence>
<reference evidence="3 4" key="1">
    <citation type="journal article" date="2019" name="Sci. Rep.">
        <title>Orb-weaving spider Araneus ventricosus genome elucidates the spidroin gene catalogue.</title>
        <authorList>
            <person name="Kono N."/>
            <person name="Nakamura H."/>
            <person name="Ohtoshi R."/>
            <person name="Moran D.A.P."/>
            <person name="Shinohara A."/>
            <person name="Yoshida Y."/>
            <person name="Fujiwara M."/>
            <person name="Mori M."/>
            <person name="Tomita M."/>
            <person name="Arakawa K."/>
        </authorList>
    </citation>
    <scope>NUCLEOTIDE SEQUENCE [LARGE SCALE GENOMIC DNA]</scope>
</reference>
<comment type="caution">
    <text evidence="3">The sequence shown here is derived from an EMBL/GenBank/DDBJ whole genome shotgun (WGS) entry which is preliminary data.</text>
</comment>
<evidence type="ECO:0000313" key="3">
    <source>
        <dbReference type="EMBL" id="GBM71579.1"/>
    </source>
</evidence>
<evidence type="ECO:0000313" key="4">
    <source>
        <dbReference type="Proteomes" id="UP000499080"/>
    </source>
</evidence>
<dbReference type="AlphaFoldDB" id="A0A4Y2I311"/>
<feature type="region of interest" description="Disordered" evidence="1">
    <location>
        <begin position="1"/>
        <end position="24"/>
    </location>
</feature>
<sequence>MNPYTTWSPPTRNSQESSKNAQVSDGRRWSKHFHDLIISFPSLYSFVAVAVKIITREKGFAVFWEKVLNNEQRDINNFVAYSCPAVFQFFSGEIFSFSGNDLGFRNRDEKAIRL</sequence>
<organism evidence="3 4">
    <name type="scientific">Araneus ventricosus</name>
    <name type="common">Orbweaver spider</name>
    <name type="synonym">Epeira ventricosa</name>
    <dbReference type="NCBI Taxonomy" id="182803"/>
    <lineage>
        <taxon>Eukaryota</taxon>
        <taxon>Metazoa</taxon>
        <taxon>Ecdysozoa</taxon>
        <taxon>Arthropoda</taxon>
        <taxon>Chelicerata</taxon>
        <taxon>Arachnida</taxon>
        <taxon>Araneae</taxon>
        <taxon>Araneomorphae</taxon>
        <taxon>Entelegynae</taxon>
        <taxon>Araneoidea</taxon>
        <taxon>Araneidae</taxon>
        <taxon>Araneus</taxon>
    </lineage>
</organism>
<feature type="compositionally biased region" description="Polar residues" evidence="1">
    <location>
        <begin position="1"/>
        <end position="23"/>
    </location>
</feature>
<proteinExistence type="predicted"/>
<gene>
    <name evidence="3" type="ORF">AVEN_273268_1</name>
</gene>
<dbReference type="Proteomes" id="UP000499080">
    <property type="component" value="Unassembled WGS sequence"/>
</dbReference>
<name>A0A4Y2I311_ARAVE</name>
<dbReference type="EMBL" id="BGPR01002321">
    <property type="protein sequence ID" value="GBM71579.1"/>
    <property type="molecule type" value="Genomic_DNA"/>
</dbReference>
<keyword evidence="2" id="KW-0472">Membrane</keyword>
<evidence type="ECO:0000256" key="2">
    <source>
        <dbReference type="SAM" id="Phobius"/>
    </source>
</evidence>
<feature type="transmembrane region" description="Helical" evidence="2">
    <location>
        <begin position="36"/>
        <end position="54"/>
    </location>
</feature>
<accession>A0A4Y2I311</accession>
<keyword evidence="2" id="KW-0812">Transmembrane</keyword>
<keyword evidence="4" id="KW-1185">Reference proteome</keyword>
<keyword evidence="2" id="KW-1133">Transmembrane helix</keyword>
<protein>
    <submittedName>
        <fullName evidence="3">Uncharacterized protein</fullName>
    </submittedName>
</protein>